<dbReference type="Proteomes" id="UP000092461">
    <property type="component" value="Unassembled WGS sequence"/>
</dbReference>
<feature type="compositionally biased region" description="Basic and acidic residues" evidence="1">
    <location>
        <begin position="92"/>
        <end position="102"/>
    </location>
</feature>
<evidence type="ECO:0000313" key="3">
    <source>
        <dbReference type="Proteomes" id="UP000092461"/>
    </source>
</evidence>
<name>A0A1B0ETQ1_LUTLO</name>
<evidence type="ECO:0000256" key="1">
    <source>
        <dbReference type="SAM" id="MobiDB-lite"/>
    </source>
</evidence>
<reference evidence="2" key="1">
    <citation type="submission" date="2020-05" db="UniProtKB">
        <authorList>
            <consortium name="EnsemblMetazoa"/>
        </authorList>
    </citation>
    <scope>IDENTIFICATION</scope>
    <source>
        <strain evidence="2">Jacobina</strain>
    </source>
</reference>
<organism evidence="2 3">
    <name type="scientific">Lutzomyia longipalpis</name>
    <name type="common">Sand fly</name>
    <dbReference type="NCBI Taxonomy" id="7200"/>
    <lineage>
        <taxon>Eukaryota</taxon>
        <taxon>Metazoa</taxon>
        <taxon>Ecdysozoa</taxon>
        <taxon>Arthropoda</taxon>
        <taxon>Hexapoda</taxon>
        <taxon>Insecta</taxon>
        <taxon>Pterygota</taxon>
        <taxon>Neoptera</taxon>
        <taxon>Endopterygota</taxon>
        <taxon>Diptera</taxon>
        <taxon>Nematocera</taxon>
        <taxon>Psychodoidea</taxon>
        <taxon>Psychodidae</taxon>
        <taxon>Lutzomyia</taxon>
        <taxon>Lutzomyia</taxon>
    </lineage>
</organism>
<feature type="region of interest" description="Disordered" evidence="1">
    <location>
        <begin position="1"/>
        <end position="58"/>
    </location>
</feature>
<dbReference type="AlphaFoldDB" id="A0A1B0ETQ1"/>
<keyword evidence="3" id="KW-1185">Reference proteome</keyword>
<dbReference type="EMBL" id="AJWK01011256">
    <property type="status" value="NOT_ANNOTATED_CDS"/>
    <property type="molecule type" value="Genomic_DNA"/>
</dbReference>
<proteinExistence type="predicted"/>
<evidence type="ECO:0000313" key="2">
    <source>
        <dbReference type="EnsemblMetazoa" id="LLOJ003529-PA"/>
    </source>
</evidence>
<feature type="compositionally biased region" description="Polar residues" evidence="1">
    <location>
        <begin position="1"/>
        <end position="22"/>
    </location>
</feature>
<dbReference type="EMBL" id="AJWK01011254">
    <property type="status" value="NOT_ANNOTATED_CDS"/>
    <property type="molecule type" value="Genomic_DNA"/>
</dbReference>
<dbReference type="EnsemblMetazoa" id="LLOJ003529-RA">
    <property type="protein sequence ID" value="LLOJ003529-PA"/>
    <property type="gene ID" value="LLOJ003529"/>
</dbReference>
<dbReference type="VEuPathDB" id="VectorBase:LLOJ003529"/>
<protein>
    <submittedName>
        <fullName evidence="2">Uncharacterized protein</fullName>
    </submittedName>
</protein>
<feature type="region of interest" description="Disordered" evidence="1">
    <location>
        <begin position="81"/>
        <end position="119"/>
    </location>
</feature>
<accession>A0A1B0ETQ1</accession>
<dbReference type="EMBL" id="AJWK01011255">
    <property type="status" value="NOT_ANNOTATED_CDS"/>
    <property type="molecule type" value="Genomic_DNA"/>
</dbReference>
<sequence length="242" mass="27326">MENLQKLYNTTKHLNNANTNNGKKLEPDGAGTSKNLYENLPGCSKASGSTSELNGEKNLKRKLPDSVLEVKEMIKKAGKSQGGTKWKLIPVQKDDKNGESTKKNSMNSVDTPKLPPRSSMKLMTGNLAQIMEIEKGRDPFADNYLYETYANLQKIKDGTYSCEKILLLRNERGPLLNALFYEIDRPLPDNIQEGQLVRCIGRFNHKMRFVIDKISPINAAFVELATRLHAICYFTINKDKKM</sequence>